<accession>A0A4S3B542</accession>
<evidence type="ECO:0000313" key="3">
    <source>
        <dbReference type="Proteomes" id="UP000310506"/>
    </source>
</evidence>
<keyword evidence="1" id="KW-0812">Transmembrane</keyword>
<protein>
    <submittedName>
        <fullName evidence="2">Uncharacterized protein</fullName>
    </submittedName>
</protein>
<dbReference type="RefSeq" id="WP_136135883.1">
    <property type="nucleotide sequence ID" value="NZ_SDGV01000002.1"/>
</dbReference>
<organism evidence="2 3">
    <name type="scientific">Vagococcus silagei</name>
    <dbReference type="NCBI Taxonomy" id="2508885"/>
    <lineage>
        <taxon>Bacteria</taxon>
        <taxon>Bacillati</taxon>
        <taxon>Bacillota</taxon>
        <taxon>Bacilli</taxon>
        <taxon>Lactobacillales</taxon>
        <taxon>Enterococcaceae</taxon>
        <taxon>Vagococcus</taxon>
    </lineage>
</organism>
<feature type="transmembrane region" description="Helical" evidence="1">
    <location>
        <begin position="71"/>
        <end position="93"/>
    </location>
</feature>
<gene>
    <name evidence="2" type="ORF">ESZ54_01375</name>
</gene>
<dbReference type="Proteomes" id="UP000310506">
    <property type="component" value="Unassembled WGS sequence"/>
</dbReference>
<keyword evidence="3" id="KW-1185">Reference proteome</keyword>
<dbReference type="EMBL" id="SDGV01000002">
    <property type="protein sequence ID" value="THB62221.1"/>
    <property type="molecule type" value="Genomic_DNA"/>
</dbReference>
<keyword evidence="1" id="KW-1133">Transmembrane helix</keyword>
<proteinExistence type="predicted"/>
<reference evidence="2 3" key="1">
    <citation type="submission" date="2019-01" db="EMBL/GenBank/DDBJ databases">
        <title>Vagococcus silagei sp. nov. isolated from brewer's grain.</title>
        <authorList>
            <person name="Guu J.-R."/>
        </authorList>
    </citation>
    <scope>NUCLEOTIDE SEQUENCE [LARGE SCALE GENOMIC DNA]</scope>
    <source>
        <strain evidence="2 3">2B-2</strain>
    </source>
</reference>
<dbReference type="AlphaFoldDB" id="A0A4S3B542"/>
<keyword evidence="1" id="KW-0472">Membrane</keyword>
<comment type="caution">
    <text evidence="2">The sequence shown here is derived from an EMBL/GenBank/DDBJ whole genome shotgun (WGS) entry which is preliminary data.</text>
</comment>
<evidence type="ECO:0000256" key="1">
    <source>
        <dbReference type="SAM" id="Phobius"/>
    </source>
</evidence>
<evidence type="ECO:0000313" key="2">
    <source>
        <dbReference type="EMBL" id="THB62221.1"/>
    </source>
</evidence>
<feature type="transmembrane region" description="Helical" evidence="1">
    <location>
        <begin position="138"/>
        <end position="159"/>
    </location>
</feature>
<feature type="transmembrane region" description="Helical" evidence="1">
    <location>
        <begin position="109"/>
        <end position="126"/>
    </location>
</feature>
<name>A0A4S3B542_9ENTE</name>
<dbReference type="OrthoDB" id="3238560at2"/>
<sequence length="171" mass="19258">MAEQKTGLVSKIKGFKASHPDLYEFIMFNIMSNVATVTNFVVLWFGTGFIFKSLSNLDFQWFIFKYSPSEGGLGGFLSFLLAYICAQIVNFIVQRKIVFSATVDIKKVLPWYIATVTVAGLISVWLPPYTIALLKPYVGAFAATIANVINIIVQVVINYPMMKYKIMKKED</sequence>
<feature type="transmembrane region" description="Helical" evidence="1">
    <location>
        <begin position="25"/>
        <end position="51"/>
    </location>
</feature>